<name>L7JYD1_TRAHO</name>
<proteinExistence type="predicted"/>
<dbReference type="EMBL" id="JH993847">
    <property type="protein sequence ID" value="ELQ76439.1"/>
    <property type="molecule type" value="Genomic_DNA"/>
</dbReference>
<protein>
    <submittedName>
        <fullName evidence="1">Uncharacterized protein</fullName>
    </submittedName>
</protein>
<keyword evidence="2" id="KW-1185">Reference proteome</keyword>
<feature type="non-terminal residue" evidence="1">
    <location>
        <position position="1"/>
    </location>
</feature>
<accession>L7JYD1</accession>
<gene>
    <name evidence="1" type="ORF">THOM_0585</name>
</gene>
<evidence type="ECO:0000313" key="1">
    <source>
        <dbReference type="EMBL" id="ELQ76439.1"/>
    </source>
</evidence>
<dbReference type="Proteomes" id="UP000011185">
    <property type="component" value="Unassembled WGS sequence"/>
</dbReference>
<dbReference type="HOGENOM" id="CLU_3178060_0_0_1"/>
<dbReference type="InParanoid" id="L7JYD1"/>
<dbReference type="AlphaFoldDB" id="L7JYD1"/>
<organism evidence="1 2">
    <name type="scientific">Trachipleistophora hominis</name>
    <name type="common">Microsporidian parasite</name>
    <dbReference type="NCBI Taxonomy" id="72359"/>
    <lineage>
        <taxon>Eukaryota</taxon>
        <taxon>Fungi</taxon>
        <taxon>Fungi incertae sedis</taxon>
        <taxon>Microsporidia</taxon>
        <taxon>Pleistophoridae</taxon>
        <taxon>Trachipleistophora</taxon>
    </lineage>
</organism>
<reference evidence="1 2" key="1">
    <citation type="journal article" date="2012" name="PLoS Pathog.">
        <title>The genome of the obligate intracellular parasite Trachipleistophora hominis: new insights into microsporidian genome dynamics and reductive evolution.</title>
        <authorList>
            <person name="Heinz E."/>
            <person name="Williams T.A."/>
            <person name="Nakjang S."/>
            <person name="Noel C.J."/>
            <person name="Swan D.C."/>
            <person name="Goldberg A.V."/>
            <person name="Harris S.R."/>
            <person name="Weinmaier T."/>
            <person name="Markert S."/>
            <person name="Becher D."/>
            <person name="Bernhardt J."/>
            <person name="Dagan T."/>
            <person name="Hacker C."/>
            <person name="Lucocq J.M."/>
            <person name="Schweder T."/>
            <person name="Rattei T."/>
            <person name="Hall N."/>
            <person name="Hirt R.P."/>
            <person name="Embley T.M."/>
        </authorList>
    </citation>
    <scope>NUCLEOTIDE SEQUENCE [LARGE SCALE GENOMIC DNA]</scope>
</reference>
<evidence type="ECO:0000313" key="2">
    <source>
        <dbReference type="Proteomes" id="UP000011185"/>
    </source>
</evidence>
<sequence>VTDKSYMMENPDAETITSGPEKTMELKIETGGIEGENENHICFEKLG</sequence>
<dbReference type="VEuPathDB" id="MicrosporidiaDB:THOM_0585"/>